<dbReference type="PROSITE" id="PS50158">
    <property type="entry name" value="ZF_CCHC"/>
    <property type="match status" value="1"/>
</dbReference>
<evidence type="ECO:0000313" key="4">
    <source>
        <dbReference type="EMBL" id="VDI54520.1"/>
    </source>
</evidence>
<gene>
    <name evidence="4" type="ORF">MGAL_10B002461</name>
</gene>
<reference evidence="4" key="1">
    <citation type="submission" date="2018-11" db="EMBL/GenBank/DDBJ databases">
        <authorList>
            <person name="Alioto T."/>
            <person name="Alioto T."/>
        </authorList>
    </citation>
    <scope>NUCLEOTIDE SEQUENCE</scope>
</reference>
<dbReference type="GO" id="GO:0003676">
    <property type="term" value="F:nucleic acid binding"/>
    <property type="evidence" value="ECO:0007669"/>
    <property type="project" value="InterPro"/>
</dbReference>
<sequence>MTNNKRKIDSRSPQQGESPDSKIYKQSQGNSPTQLEYAKRQGLSQTKIKSPVSLNDKGKKMFPPSETLIITSRAKKFLLLTLNSLHYLLTTMIGGVNEQAIEIKPLKNSVLVYAPSETIRRKLLGLTKLGNFQIKVSKFDTDHKQKITIQAAATKEINENKVTKNRVYKVIPKPVDTEILNIKKQENMLRQTGADIKIVKQLGKAGYLLVTLSERDSILKSIPLNNQGQNIEYDLLPYKPNPKFCTKCASLGHYAKQCRKSINTCIKCAGKHETKNCNGKNLKCNNCGGKHQAIDKSCPKYIFQKQVLENMYSHKMSFDQARQKAQQKCETIPKIIKSPVSGDETIPKIISTSNVTPGKSYADSVKSKVINNDTDVISDNEATMSPVDNPEISVDKNLNIETENTQIEDQTPSIPNKDRKNISDIRKTIIVPSSQDISDLKNWENLITEIRHIADKHGDISVPIMRLFQNFVREQFSKEITVDVI</sequence>
<keyword evidence="1" id="KW-0863">Zinc-finger</keyword>
<proteinExistence type="predicted"/>
<organism evidence="4 5">
    <name type="scientific">Mytilus galloprovincialis</name>
    <name type="common">Mediterranean mussel</name>
    <dbReference type="NCBI Taxonomy" id="29158"/>
    <lineage>
        <taxon>Eukaryota</taxon>
        <taxon>Metazoa</taxon>
        <taxon>Spiralia</taxon>
        <taxon>Lophotrochozoa</taxon>
        <taxon>Mollusca</taxon>
        <taxon>Bivalvia</taxon>
        <taxon>Autobranchia</taxon>
        <taxon>Pteriomorphia</taxon>
        <taxon>Mytilida</taxon>
        <taxon>Mytiloidea</taxon>
        <taxon>Mytilidae</taxon>
        <taxon>Mytilinae</taxon>
        <taxon>Mytilus</taxon>
    </lineage>
</organism>
<dbReference type="EMBL" id="UYJE01007413">
    <property type="protein sequence ID" value="VDI54520.1"/>
    <property type="molecule type" value="Genomic_DNA"/>
</dbReference>
<keyword evidence="1" id="KW-0862">Zinc</keyword>
<evidence type="ECO:0000256" key="1">
    <source>
        <dbReference type="PROSITE-ProRule" id="PRU00047"/>
    </source>
</evidence>
<feature type="compositionally biased region" description="Polar residues" evidence="2">
    <location>
        <begin position="11"/>
        <end position="34"/>
    </location>
</feature>
<evidence type="ECO:0000259" key="3">
    <source>
        <dbReference type="PROSITE" id="PS50158"/>
    </source>
</evidence>
<dbReference type="AlphaFoldDB" id="A0A8B6FW67"/>
<feature type="domain" description="CCHC-type" evidence="3">
    <location>
        <begin position="245"/>
        <end position="260"/>
    </location>
</feature>
<name>A0A8B6FW67_MYTGA</name>
<accession>A0A8B6FW67</accession>
<feature type="region of interest" description="Disordered" evidence="2">
    <location>
        <begin position="1"/>
        <end position="44"/>
    </location>
</feature>
<comment type="caution">
    <text evidence="4">The sequence shown here is derived from an EMBL/GenBank/DDBJ whole genome shotgun (WGS) entry which is preliminary data.</text>
</comment>
<dbReference type="OrthoDB" id="6093549at2759"/>
<dbReference type="Proteomes" id="UP000596742">
    <property type="component" value="Unassembled WGS sequence"/>
</dbReference>
<evidence type="ECO:0000256" key="2">
    <source>
        <dbReference type="SAM" id="MobiDB-lite"/>
    </source>
</evidence>
<dbReference type="GO" id="GO:0008270">
    <property type="term" value="F:zinc ion binding"/>
    <property type="evidence" value="ECO:0007669"/>
    <property type="project" value="UniProtKB-KW"/>
</dbReference>
<keyword evidence="5" id="KW-1185">Reference proteome</keyword>
<feature type="compositionally biased region" description="Basic and acidic residues" evidence="2">
    <location>
        <begin position="1"/>
        <end position="10"/>
    </location>
</feature>
<dbReference type="InterPro" id="IPR001878">
    <property type="entry name" value="Znf_CCHC"/>
</dbReference>
<protein>
    <recommendedName>
        <fullName evidence="3">CCHC-type domain-containing protein</fullName>
    </recommendedName>
</protein>
<evidence type="ECO:0000313" key="5">
    <source>
        <dbReference type="Proteomes" id="UP000596742"/>
    </source>
</evidence>
<keyword evidence="1" id="KW-0479">Metal-binding</keyword>